<evidence type="ECO:0000256" key="2">
    <source>
        <dbReference type="ARBA" id="ARBA00022723"/>
    </source>
</evidence>
<dbReference type="PANTHER" id="PTHR30471:SF3">
    <property type="entry name" value="UPF0758 PROTEIN YEES-RELATED"/>
    <property type="match status" value="1"/>
</dbReference>
<organism evidence="7 8">
    <name type="scientific">Bacteroides ovatus</name>
    <dbReference type="NCBI Taxonomy" id="28116"/>
    <lineage>
        <taxon>Bacteria</taxon>
        <taxon>Pseudomonadati</taxon>
        <taxon>Bacteroidota</taxon>
        <taxon>Bacteroidia</taxon>
        <taxon>Bacteroidales</taxon>
        <taxon>Bacteroidaceae</taxon>
        <taxon>Bacteroides</taxon>
    </lineage>
</organism>
<dbReference type="PANTHER" id="PTHR30471">
    <property type="entry name" value="DNA REPAIR PROTEIN RADC"/>
    <property type="match status" value="1"/>
</dbReference>
<protein>
    <submittedName>
        <fullName evidence="7">DNA repair protein RadC</fullName>
    </submittedName>
</protein>
<proteinExistence type="predicted"/>
<dbReference type="InterPro" id="IPR025657">
    <property type="entry name" value="RadC_JAB"/>
</dbReference>
<dbReference type="InterPro" id="IPR001405">
    <property type="entry name" value="UPF0758"/>
</dbReference>
<evidence type="ECO:0000256" key="4">
    <source>
        <dbReference type="ARBA" id="ARBA00022833"/>
    </source>
</evidence>
<keyword evidence="3" id="KW-0378">Hydrolase</keyword>
<keyword evidence="4" id="KW-0862">Zinc</keyword>
<gene>
    <name evidence="7" type="ORF">SAMN05192582_101171</name>
</gene>
<name>A0A1G8ESZ4_BACOV</name>
<dbReference type="Gene3D" id="3.40.140.10">
    <property type="entry name" value="Cytidine Deaminase, domain 2"/>
    <property type="match status" value="1"/>
</dbReference>
<dbReference type="AlphaFoldDB" id="A0A1G8ESZ4"/>
<keyword evidence="2" id="KW-0479">Metal-binding</keyword>
<dbReference type="Pfam" id="PF04002">
    <property type="entry name" value="RadC"/>
    <property type="match status" value="1"/>
</dbReference>
<dbReference type="PROSITE" id="PS50249">
    <property type="entry name" value="MPN"/>
    <property type="match status" value="1"/>
</dbReference>
<dbReference type="CDD" id="cd08071">
    <property type="entry name" value="MPN_DUF2466"/>
    <property type="match status" value="1"/>
</dbReference>
<dbReference type="RefSeq" id="WP_074636869.1">
    <property type="nucleotide sequence ID" value="NZ_FNDO01000011.1"/>
</dbReference>
<evidence type="ECO:0000256" key="5">
    <source>
        <dbReference type="ARBA" id="ARBA00023049"/>
    </source>
</evidence>
<evidence type="ECO:0000259" key="6">
    <source>
        <dbReference type="PROSITE" id="PS50249"/>
    </source>
</evidence>
<evidence type="ECO:0000313" key="7">
    <source>
        <dbReference type="EMBL" id="SDH72859.1"/>
    </source>
</evidence>
<dbReference type="GO" id="GO:0006508">
    <property type="term" value="P:proteolysis"/>
    <property type="evidence" value="ECO:0007669"/>
    <property type="project" value="UniProtKB-KW"/>
</dbReference>
<evidence type="ECO:0000256" key="1">
    <source>
        <dbReference type="ARBA" id="ARBA00022670"/>
    </source>
</evidence>
<sequence length="189" mass="21592">MNTIFDNDLRNLSDNELIYNISNKQVENEQPSFEEFINSLSPSKKKLALNVIELFRRNVEKKSEQTTITCSNSIYSLMKPKVYGLDHEEFWVIYMNQGSKPIKVERLSKGGLTATLVDVRLILKTAFLCNATCAAICHNHPSGNTRPSMDDDNMTNKIKEAFKTCNIRLLDHVIVSDESFYSYADEGRL</sequence>
<accession>A0A1G8ESZ4</accession>
<dbReference type="GO" id="GO:0046872">
    <property type="term" value="F:metal ion binding"/>
    <property type="evidence" value="ECO:0007669"/>
    <property type="project" value="UniProtKB-KW"/>
</dbReference>
<dbReference type="PROSITE" id="PS01302">
    <property type="entry name" value="UPF0758"/>
    <property type="match status" value="1"/>
</dbReference>
<keyword evidence="5" id="KW-0482">Metalloprotease</keyword>
<dbReference type="Proteomes" id="UP000181870">
    <property type="component" value="Unassembled WGS sequence"/>
</dbReference>
<dbReference type="EMBL" id="FNDO01000011">
    <property type="protein sequence ID" value="SDH72859.1"/>
    <property type="molecule type" value="Genomic_DNA"/>
</dbReference>
<dbReference type="GO" id="GO:0008237">
    <property type="term" value="F:metallopeptidase activity"/>
    <property type="evidence" value="ECO:0007669"/>
    <property type="project" value="UniProtKB-KW"/>
</dbReference>
<feature type="domain" description="MPN" evidence="6">
    <location>
        <begin position="67"/>
        <end position="189"/>
    </location>
</feature>
<dbReference type="InterPro" id="IPR037518">
    <property type="entry name" value="MPN"/>
</dbReference>
<keyword evidence="1" id="KW-0645">Protease</keyword>
<evidence type="ECO:0000313" key="8">
    <source>
        <dbReference type="Proteomes" id="UP000181870"/>
    </source>
</evidence>
<reference evidence="7 8" key="1">
    <citation type="submission" date="2016-10" db="EMBL/GenBank/DDBJ databases">
        <authorList>
            <person name="de Groot N.N."/>
        </authorList>
    </citation>
    <scope>NUCLEOTIDE SEQUENCE [LARGE SCALE GENOMIC DNA]</scope>
    <source>
        <strain evidence="7 8">NLAE-zl-C57</strain>
    </source>
</reference>
<evidence type="ECO:0000256" key="3">
    <source>
        <dbReference type="ARBA" id="ARBA00022801"/>
    </source>
</evidence>
<dbReference type="InterPro" id="IPR020891">
    <property type="entry name" value="UPF0758_CS"/>
</dbReference>